<keyword evidence="1" id="KW-0812">Transmembrane</keyword>
<feature type="transmembrane region" description="Helical" evidence="1">
    <location>
        <begin position="249"/>
        <end position="270"/>
    </location>
</feature>
<feature type="transmembrane region" description="Helical" evidence="1">
    <location>
        <begin position="212"/>
        <end position="229"/>
    </location>
</feature>
<keyword evidence="1" id="KW-1133">Transmembrane helix</keyword>
<feature type="transmembrane region" description="Helical" evidence="1">
    <location>
        <begin position="158"/>
        <end position="178"/>
    </location>
</feature>
<sequence>MTAQEARARAAGNGVSASSAFRALGRAGLAARGVIYILVGALAVQIAFGKSGGKEADRQGALQTVAGTPGGTILLWLLAIGLAGMALWRFSEAVWGQAGPDGDKATKRLNSLGRGIFYAVVCASTVAFIIGAGGPGSSDKKSRDYSGKAMHDIPGGRWLVLLVGLGLVAGGIGIAVSAMKTKFEKKLNTHQMSPAVRKTVKTLGVVGKTTRALVYASAGAFFAYAAIKFDPGKAKGVDGTLRQFAHTPVGPWLLVLIALGLIVFGLYSFCEARWRRV</sequence>
<evidence type="ECO:0000313" key="4">
    <source>
        <dbReference type="Proteomes" id="UP000316096"/>
    </source>
</evidence>
<protein>
    <submittedName>
        <fullName evidence="3">Uncharacterized protein DUF1206</fullName>
    </submittedName>
</protein>
<dbReference type="OrthoDB" id="4552598at2"/>
<accession>A0A543C139</accession>
<feature type="transmembrane region" description="Helical" evidence="1">
    <location>
        <begin position="116"/>
        <end position="138"/>
    </location>
</feature>
<dbReference type="RefSeq" id="WP_141962763.1">
    <property type="nucleotide sequence ID" value="NZ_VFOZ01000002.1"/>
</dbReference>
<name>A0A543C139_9ACTN</name>
<keyword evidence="4" id="KW-1185">Reference proteome</keyword>
<dbReference type="Proteomes" id="UP000316096">
    <property type="component" value="Unassembled WGS sequence"/>
</dbReference>
<feature type="transmembrane region" description="Helical" evidence="1">
    <location>
        <begin position="29"/>
        <end position="48"/>
    </location>
</feature>
<feature type="domain" description="DUF1206" evidence="2">
    <location>
        <begin position="112"/>
        <end position="179"/>
    </location>
</feature>
<dbReference type="EMBL" id="VFOZ01000002">
    <property type="protein sequence ID" value="TQL90782.1"/>
    <property type="molecule type" value="Genomic_DNA"/>
</dbReference>
<evidence type="ECO:0000256" key="1">
    <source>
        <dbReference type="SAM" id="Phobius"/>
    </source>
</evidence>
<reference evidence="3 4" key="1">
    <citation type="submission" date="2019-06" db="EMBL/GenBank/DDBJ databases">
        <title>Sequencing the genomes of 1000 actinobacteria strains.</title>
        <authorList>
            <person name="Klenk H.-P."/>
        </authorList>
    </citation>
    <scope>NUCLEOTIDE SEQUENCE [LARGE SCALE GENOMIC DNA]</scope>
    <source>
        <strain evidence="3 4">DSM 102200</strain>
    </source>
</reference>
<evidence type="ECO:0000259" key="2">
    <source>
        <dbReference type="Pfam" id="PF06724"/>
    </source>
</evidence>
<comment type="caution">
    <text evidence="3">The sequence shown here is derived from an EMBL/GenBank/DDBJ whole genome shotgun (WGS) entry which is preliminary data.</text>
</comment>
<organism evidence="3 4">
    <name type="scientific">Actinoallomurus bryophytorum</name>
    <dbReference type="NCBI Taxonomy" id="1490222"/>
    <lineage>
        <taxon>Bacteria</taxon>
        <taxon>Bacillati</taxon>
        <taxon>Actinomycetota</taxon>
        <taxon>Actinomycetes</taxon>
        <taxon>Streptosporangiales</taxon>
        <taxon>Thermomonosporaceae</taxon>
        <taxon>Actinoallomurus</taxon>
    </lineage>
</organism>
<feature type="domain" description="DUF1206" evidence="2">
    <location>
        <begin position="27"/>
        <end position="96"/>
    </location>
</feature>
<evidence type="ECO:0000313" key="3">
    <source>
        <dbReference type="EMBL" id="TQL90782.1"/>
    </source>
</evidence>
<feature type="transmembrane region" description="Helical" evidence="1">
    <location>
        <begin position="68"/>
        <end position="88"/>
    </location>
</feature>
<proteinExistence type="predicted"/>
<dbReference type="InterPro" id="IPR009597">
    <property type="entry name" value="DUF1206"/>
</dbReference>
<gene>
    <name evidence="3" type="ORF">FB559_8095</name>
</gene>
<dbReference type="AlphaFoldDB" id="A0A543C139"/>
<keyword evidence="1" id="KW-0472">Membrane</keyword>
<dbReference type="Pfam" id="PF06724">
    <property type="entry name" value="DUF1206"/>
    <property type="match status" value="3"/>
</dbReference>
<feature type="domain" description="DUF1206" evidence="2">
    <location>
        <begin position="207"/>
        <end position="275"/>
    </location>
</feature>